<dbReference type="Proteomes" id="UP001233999">
    <property type="component" value="Unassembled WGS sequence"/>
</dbReference>
<feature type="non-terminal residue" evidence="1">
    <location>
        <position position="51"/>
    </location>
</feature>
<proteinExistence type="predicted"/>
<dbReference type="AlphaFoldDB" id="A0AAD7ZTH0"/>
<dbReference type="EMBL" id="JASPKZ010007161">
    <property type="protein sequence ID" value="KAJ9586416.1"/>
    <property type="molecule type" value="Genomic_DNA"/>
</dbReference>
<protein>
    <submittedName>
        <fullName evidence="1">Uncharacterized protein</fullName>
    </submittedName>
</protein>
<organism evidence="1 2">
    <name type="scientific">Diploptera punctata</name>
    <name type="common">Pacific beetle cockroach</name>
    <dbReference type="NCBI Taxonomy" id="6984"/>
    <lineage>
        <taxon>Eukaryota</taxon>
        <taxon>Metazoa</taxon>
        <taxon>Ecdysozoa</taxon>
        <taxon>Arthropoda</taxon>
        <taxon>Hexapoda</taxon>
        <taxon>Insecta</taxon>
        <taxon>Pterygota</taxon>
        <taxon>Neoptera</taxon>
        <taxon>Polyneoptera</taxon>
        <taxon>Dictyoptera</taxon>
        <taxon>Blattodea</taxon>
        <taxon>Blaberoidea</taxon>
        <taxon>Blaberidae</taxon>
        <taxon>Diplopterinae</taxon>
        <taxon>Diploptera</taxon>
    </lineage>
</organism>
<reference evidence="1" key="1">
    <citation type="journal article" date="2023" name="IScience">
        <title>Live-bearing cockroach genome reveals convergent evolutionary mechanisms linked to viviparity in insects and beyond.</title>
        <authorList>
            <person name="Fouks B."/>
            <person name="Harrison M.C."/>
            <person name="Mikhailova A.A."/>
            <person name="Marchal E."/>
            <person name="English S."/>
            <person name="Carruthers M."/>
            <person name="Jennings E.C."/>
            <person name="Chiamaka E.L."/>
            <person name="Frigard R.A."/>
            <person name="Pippel M."/>
            <person name="Attardo G.M."/>
            <person name="Benoit J.B."/>
            <person name="Bornberg-Bauer E."/>
            <person name="Tobe S.S."/>
        </authorList>
    </citation>
    <scope>NUCLEOTIDE SEQUENCE</scope>
    <source>
        <strain evidence="1">Stay&amp;Tobe</strain>
    </source>
</reference>
<accession>A0AAD7ZTH0</accession>
<reference evidence="1" key="2">
    <citation type="submission" date="2023-05" db="EMBL/GenBank/DDBJ databases">
        <authorList>
            <person name="Fouks B."/>
        </authorList>
    </citation>
    <scope>NUCLEOTIDE SEQUENCE</scope>
    <source>
        <strain evidence="1">Stay&amp;Tobe</strain>
        <tissue evidence="1">Testes</tissue>
    </source>
</reference>
<comment type="caution">
    <text evidence="1">The sequence shown here is derived from an EMBL/GenBank/DDBJ whole genome shotgun (WGS) entry which is preliminary data.</text>
</comment>
<name>A0AAD7ZTH0_DIPPU</name>
<evidence type="ECO:0000313" key="1">
    <source>
        <dbReference type="EMBL" id="KAJ9586416.1"/>
    </source>
</evidence>
<sequence>KYRAQERKCVLDLERHMRETTKITTNRIWSIKCEMNKWGKVSGHKVDNDRT</sequence>
<evidence type="ECO:0000313" key="2">
    <source>
        <dbReference type="Proteomes" id="UP001233999"/>
    </source>
</evidence>
<feature type="non-terminal residue" evidence="1">
    <location>
        <position position="1"/>
    </location>
</feature>
<gene>
    <name evidence="1" type="ORF">L9F63_019931</name>
</gene>
<keyword evidence="2" id="KW-1185">Reference proteome</keyword>